<dbReference type="OrthoDB" id="3946385at2759"/>
<dbReference type="Proteomes" id="UP000249619">
    <property type="component" value="Unassembled WGS sequence"/>
</dbReference>
<organism evidence="2 3">
    <name type="scientific">Stemphylium lycopersici</name>
    <name type="common">Tomato gray leaf spot disease fungus</name>
    <name type="synonym">Thyrospora lycopersici</name>
    <dbReference type="NCBI Taxonomy" id="183478"/>
    <lineage>
        <taxon>Eukaryota</taxon>
        <taxon>Fungi</taxon>
        <taxon>Dikarya</taxon>
        <taxon>Ascomycota</taxon>
        <taxon>Pezizomycotina</taxon>
        <taxon>Dothideomycetes</taxon>
        <taxon>Pleosporomycetidae</taxon>
        <taxon>Pleosporales</taxon>
        <taxon>Pleosporineae</taxon>
        <taxon>Pleosporaceae</taxon>
        <taxon>Stemphylium</taxon>
    </lineage>
</organism>
<feature type="compositionally biased region" description="Basic and acidic residues" evidence="1">
    <location>
        <begin position="114"/>
        <end position="131"/>
    </location>
</feature>
<feature type="compositionally biased region" description="Basic and acidic residues" evidence="1">
    <location>
        <begin position="201"/>
        <end position="220"/>
    </location>
</feature>
<evidence type="ECO:0000313" key="3">
    <source>
        <dbReference type="Proteomes" id="UP000249619"/>
    </source>
</evidence>
<comment type="caution">
    <text evidence="2">The sequence shown here is derived from an EMBL/GenBank/DDBJ whole genome shotgun (WGS) entry which is preliminary data.</text>
</comment>
<feature type="compositionally biased region" description="Acidic residues" evidence="1">
    <location>
        <begin position="180"/>
        <end position="200"/>
    </location>
</feature>
<dbReference type="EMBL" id="QGDH01000070">
    <property type="protein sequence ID" value="RAR09960.1"/>
    <property type="molecule type" value="Genomic_DNA"/>
</dbReference>
<evidence type="ECO:0000256" key="1">
    <source>
        <dbReference type="SAM" id="MobiDB-lite"/>
    </source>
</evidence>
<name>A0A364N229_STELY</name>
<proteinExistence type="predicted"/>
<dbReference type="AlphaFoldDB" id="A0A364N229"/>
<feature type="region of interest" description="Disordered" evidence="1">
    <location>
        <begin position="304"/>
        <end position="360"/>
    </location>
</feature>
<feature type="compositionally biased region" description="Basic residues" evidence="1">
    <location>
        <begin position="143"/>
        <end position="153"/>
    </location>
</feature>
<feature type="compositionally biased region" description="Low complexity" evidence="1">
    <location>
        <begin position="405"/>
        <end position="418"/>
    </location>
</feature>
<keyword evidence="3" id="KW-1185">Reference proteome</keyword>
<feature type="compositionally biased region" description="Basic and acidic residues" evidence="1">
    <location>
        <begin position="168"/>
        <end position="179"/>
    </location>
</feature>
<feature type="compositionally biased region" description="Gly residues" evidence="1">
    <location>
        <begin position="392"/>
        <end position="404"/>
    </location>
</feature>
<reference evidence="3" key="1">
    <citation type="submission" date="2018-05" db="EMBL/GenBank/DDBJ databases">
        <title>Draft genome sequence of Stemphylium lycopersici strain CIDEFI 213.</title>
        <authorList>
            <person name="Medina R."/>
            <person name="Franco M.E.E."/>
            <person name="Lucentini C.G."/>
            <person name="Saparrat M.C.N."/>
            <person name="Balatti P.A."/>
        </authorList>
    </citation>
    <scope>NUCLEOTIDE SEQUENCE [LARGE SCALE GENOMIC DNA]</scope>
    <source>
        <strain evidence="3">CIDEFI 213</strain>
    </source>
</reference>
<gene>
    <name evidence="2" type="ORF">DDE83_005269</name>
</gene>
<feature type="compositionally biased region" description="Low complexity" evidence="1">
    <location>
        <begin position="304"/>
        <end position="336"/>
    </location>
</feature>
<accession>A0A364N229</accession>
<feature type="compositionally biased region" description="Polar residues" evidence="1">
    <location>
        <begin position="154"/>
        <end position="167"/>
    </location>
</feature>
<evidence type="ECO:0000313" key="2">
    <source>
        <dbReference type="EMBL" id="RAR09960.1"/>
    </source>
</evidence>
<protein>
    <submittedName>
        <fullName evidence="2">Uncharacterized protein</fullName>
    </submittedName>
</protein>
<feature type="compositionally biased region" description="Polar residues" evidence="1">
    <location>
        <begin position="1"/>
        <end position="15"/>
    </location>
</feature>
<feature type="compositionally biased region" description="Low complexity" evidence="1">
    <location>
        <begin position="240"/>
        <end position="251"/>
    </location>
</feature>
<sequence>MASKPSSPGPNTTPAKQARSRKAAATNQTEQGRAGSAGGVMLPKETAVKTSASTPKKVAAPKMPTTDDVAASEGKTPKKKPRKLNKDPTPAPTEPAKSTTKKTSNDVPSPSELEALKTRVRGLEAKVEELYKAGAIPDSRPGRSPRRRGKGRKASSTTQVPKLNTTADEPRGNDPRIQELGDDTAENGGAEEEKEEEADEELIRLEGELEVARQDLEHYRPRPRRGTSDETDYIEEIPRSGGAKATSTTAAADRQVTLSGSYRIPIPASVNLEDVQTIKSGVSAAQNMARSFLEQRRVAAAAAAARAAPTTQESSASASAATRSSTSSSTTRVPASKMTRPKRSVSSNMQVAVDNSEGKQSWSDWIGGYSMAITRAVSKIEHEAAVEAQRSGGTGGENSGGSAGVGARPAAGGRRTSAPMSKKAAGKRPAAKATLSGEQVHGLMS</sequence>
<feature type="region of interest" description="Disordered" evidence="1">
    <location>
        <begin position="1"/>
        <end position="251"/>
    </location>
</feature>
<feature type="region of interest" description="Disordered" evidence="1">
    <location>
        <begin position="385"/>
        <end position="445"/>
    </location>
</feature>
<feature type="compositionally biased region" description="Polar residues" evidence="1">
    <location>
        <begin position="96"/>
        <end position="108"/>
    </location>
</feature>